<keyword evidence="1" id="KW-1133">Transmembrane helix</keyword>
<feature type="transmembrane region" description="Helical" evidence="1">
    <location>
        <begin position="70"/>
        <end position="88"/>
    </location>
</feature>
<accession>A0A450UQC4</accession>
<evidence type="ECO:0000313" key="3">
    <source>
        <dbReference type="EMBL" id="VFJ92791.1"/>
    </source>
</evidence>
<sequence>MSAIAFDTLEFTKRLVQAGASREIAEATAEAFKKASGEAELATKGDIRDLRNDFDRRFELLQNELKLHRWILAIIAAGVVLPIIQGMIQ</sequence>
<keyword evidence="1" id="KW-0472">Membrane</keyword>
<dbReference type="EMBL" id="CAADFJ010000001">
    <property type="protein sequence ID" value="VFJ94758.1"/>
    <property type="molecule type" value="Genomic_DNA"/>
</dbReference>
<dbReference type="AlphaFoldDB" id="A0A450UQC4"/>
<name>A0A450UQC4_9GAMM</name>
<dbReference type="EMBL" id="CAADFG010000008">
    <property type="protein sequence ID" value="VFJ88486.1"/>
    <property type="molecule type" value="Genomic_DNA"/>
</dbReference>
<evidence type="ECO:0000256" key="1">
    <source>
        <dbReference type="SAM" id="Phobius"/>
    </source>
</evidence>
<keyword evidence="1" id="KW-0812">Transmembrane</keyword>
<dbReference type="EMBL" id="CAADFI010000034">
    <property type="protein sequence ID" value="VFJ92791.1"/>
    <property type="molecule type" value="Genomic_DNA"/>
</dbReference>
<evidence type="ECO:0000313" key="2">
    <source>
        <dbReference type="EMBL" id="VFJ88486.1"/>
    </source>
</evidence>
<evidence type="ECO:0000313" key="4">
    <source>
        <dbReference type="EMBL" id="VFJ94758.1"/>
    </source>
</evidence>
<proteinExistence type="predicted"/>
<evidence type="ECO:0008006" key="5">
    <source>
        <dbReference type="Google" id="ProtNLM"/>
    </source>
</evidence>
<organism evidence="4">
    <name type="scientific">Candidatus Kentrum eta</name>
    <dbReference type="NCBI Taxonomy" id="2126337"/>
    <lineage>
        <taxon>Bacteria</taxon>
        <taxon>Pseudomonadati</taxon>
        <taxon>Pseudomonadota</taxon>
        <taxon>Gammaproteobacteria</taxon>
        <taxon>Candidatus Kentrum</taxon>
    </lineage>
</organism>
<protein>
    <recommendedName>
        <fullName evidence="5">DUF1640 domain-containing protein</fullName>
    </recommendedName>
</protein>
<reference evidence="4" key="1">
    <citation type="submission" date="2019-02" db="EMBL/GenBank/DDBJ databases">
        <authorList>
            <person name="Gruber-Vodicka R. H."/>
            <person name="Seah K. B. B."/>
        </authorList>
    </citation>
    <scope>NUCLEOTIDE SEQUENCE</scope>
    <source>
        <strain evidence="4">BECK_SA2B12</strain>
        <strain evidence="2">BECK_SA2B15</strain>
        <strain evidence="3">BECK_SA2B20</strain>
    </source>
</reference>
<gene>
    <name evidence="2" type="ORF">BECKH772A_GA0070896_1000849</name>
    <name evidence="3" type="ORF">BECKH772B_GA0070898_100342</name>
    <name evidence="4" type="ORF">BECKH772C_GA0070978_100011</name>
</gene>